<name>A0ABW4KB12_9BACI</name>
<dbReference type="PROSITE" id="PS51257">
    <property type="entry name" value="PROKAR_LIPOPROTEIN"/>
    <property type="match status" value="1"/>
</dbReference>
<comment type="caution">
    <text evidence="5">The sequence shown here is derived from an EMBL/GenBank/DDBJ whole genome shotgun (WGS) entry which is preliminary data.</text>
</comment>
<dbReference type="PIRSF" id="PIRSF004846">
    <property type="entry name" value="ModA"/>
    <property type="match status" value="1"/>
</dbReference>
<reference evidence="6" key="1">
    <citation type="journal article" date="2019" name="Int. J. Syst. Evol. Microbiol.">
        <title>The Global Catalogue of Microorganisms (GCM) 10K type strain sequencing project: providing services to taxonomists for standard genome sequencing and annotation.</title>
        <authorList>
            <consortium name="The Broad Institute Genomics Platform"/>
            <consortium name="The Broad Institute Genome Sequencing Center for Infectious Disease"/>
            <person name="Wu L."/>
            <person name="Ma J."/>
        </authorList>
    </citation>
    <scope>NUCLEOTIDE SEQUENCE [LARGE SCALE GENOMIC DNA]</scope>
    <source>
        <strain evidence="6">CGMCC 1.12295</strain>
    </source>
</reference>
<protein>
    <submittedName>
        <fullName evidence="5">Molybdate ABC transporter substrate-binding protein</fullName>
    </submittedName>
</protein>
<evidence type="ECO:0000256" key="4">
    <source>
        <dbReference type="SAM" id="SignalP"/>
    </source>
</evidence>
<keyword evidence="2" id="KW-0479">Metal-binding</keyword>
<dbReference type="InterPro" id="IPR050682">
    <property type="entry name" value="ModA/WtpA"/>
</dbReference>
<dbReference type="CDD" id="cd13537">
    <property type="entry name" value="PBP2_YvgL_like"/>
    <property type="match status" value="1"/>
</dbReference>
<dbReference type="NCBIfam" id="TIGR01256">
    <property type="entry name" value="modA"/>
    <property type="match status" value="1"/>
</dbReference>
<dbReference type="Gene3D" id="3.40.190.10">
    <property type="entry name" value="Periplasmic binding protein-like II"/>
    <property type="match status" value="2"/>
</dbReference>
<evidence type="ECO:0000256" key="3">
    <source>
        <dbReference type="ARBA" id="ARBA00022729"/>
    </source>
</evidence>
<proteinExistence type="inferred from homology"/>
<organism evidence="5 6">
    <name type="scientific">Siminovitchia sediminis</name>
    <dbReference type="NCBI Taxonomy" id="1274353"/>
    <lineage>
        <taxon>Bacteria</taxon>
        <taxon>Bacillati</taxon>
        <taxon>Bacillota</taxon>
        <taxon>Bacilli</taxon>
        <taxon>Bacillales</taxon>
        <taxon>Bacillaceae</taxon>
        <taxon>Siminovitchia</taxon>
    </lineage>
</organism>
<accession>A0ABW4KB12</accession>
<dbReference type="Pfam" id="PF13531">
    <property type="entry name" value="SBP_bac_11"/>
    <property type="match status" value="1"/>
</dbReference>
<dbReference type="InterPro" id="IPR041879">
    <property type="entry name" value="YvgL-like_PBP2"/>
</dbReference>
<comment type="similarity">
    <text evidence="1">Belongs to the bacterial solute-binding protein ModA family.</text>
</comment>
<dbReference type="Proteomes" id="UP001597301">
    <property type="component" value="Unassembled WGS sequence"/>
</dbReference>
<evidence type="ECO:0000256" key="2">
    <source>
        <dbReference type="ARBA" id="ARBA00022723"/>
    </source>
</evidence>
<dbReference type="InterPro" id="IPR005950">
    <property type="entry name" value="ModA"/>
</dbReference>
<evidence type="ECO:0000313" key="6">
    <source>
        <dbReference type="Proteomes" id="UP001597301"/>
    </source>
</evidence>
<keyword evidence="3 4" id="KW-0732">Signal</keyword>
<dbReference type="SUPFAM" id="SSF53850">
    <property type="entry name" value="Periplasmic binding protein-like II"/>
    <property type="match status" value="1"/>
</dbReference>
<dbReference type="PANTHER" id="PTHR30632:SF0">
    <property type="entry name" value="SULFATE-BINDING PROTEIN"/>
    <property type="match status" value="1"/>
</dbReference>
<evidence type="ECO:0000313" key="5">
    <source>
        <dbReference type="EMBL" id="MFD1705347.1"/>
    </source>
</evidence>
<dbReference type="PANTHER" id="PTHR30632">
    <property type="entry name" value="MOLYBDATE-BINDING PERIPLASMIC PROTEIN"/>
    <property type="match status" value="1"/>
</dbReference>
<gene>
    <name evidence="5" type="primary">modA</name>
    <name evidence="5" type="ORF">ACFSCZ_01110</name>
</gene>
<feature type="signal peptide" evidence="4">
    <location>
        <begin position="1"/>
        <end position="24"/>
    </location>
</feature>
<keyword evidence="6" id="KW-1185">Reference proteome</keyword>
<sequence>MKKLIMFILTGALLFFGGCSNSTAGSGKKVEKTPLTISAAASLTEALEEIKDLYEADHPVDITFNFGGSGTLAQQIQQGAPADIFISANQDWMNMLEKENAIISDTKVSITGNTIVLVAGPDTSLTYESVGQIDPRDISQIAIGNPDSVPAGQYTKQVLQYVNKWDELEDQDDKFVRAKDVRQVLTYVETGNAELGFVYKSDAMTSDSIRILTEADRSFHDPIIYPGAVTSGTKHEEEAQEFLQFLNSKEAQDIFEKYGFKK</sequence>
<feature type="chain" id="PRO_5047187341" evidence="4">
    <location>
        <begin position="25"/>
        <end position="262"/>
    </location>
</feature>
<dbReference type="RefSeq" id="WP_380771688.1">
    <property type="nucleotide sequence ID" value="NZ_JBHUEO010000003.1"/>
</dbReference>
<evidence type="ECO:0000256" key="1">
    <source>
        <dbReference type="ARBA" id="ARBA00009175"/>
    </source>
</evidence>
<dbReference type="EMBL" id="JBHUEO010000003">
    <property type="protein sequence ID" value="MFD1705347.1"/>
    <property type="molecule type" value="Genomic_DNA"/>
</dbReference>